<dbReference type="PANTHER" id="PTHR32114">
    <property type="entry name" value="ABC TRANSPORTER ABCH.3"/>
    <property type="match status" value="1"/>
</dbReference>
<dbReference type="InterPro" id="IPR038729">
    <property type="entry name" value="Rad50/SbcC_AAA"/>
</dbReference>
<dbReference type="STRING" id="555500.I215_12348"/>
<evidence type="ECO:0000259" key="2">
    <source>
        <dbReference type="Pfam" id="PF13476"/>
    </source>
</evidence>
<protein>
    <submittedName>
        <fullName evidence="3">SMC domain-containing protein</fullName>
    </submittedName>
</protein>
<dbReference type="PATRIC" id="fig|555500.3.peg.2541"/>
<feature type="domain" description="Rad50/SbcC-type AAA" evidence="2">
    <location>
        <begin position="6"/>
        <end position="222"/>
    </location>
</feature>
<dbReference type="Gene3D" id="1.10.287.1490">
    <property type="match status" value="1"/>
</dbReference>
<sequence>MKILAIRIHNLASLGGKTVIDFTNEPLSSAGIFAITGPTGSGKSTILDALCLSLYARTPRYRHAENSIDVADVKGSTIKQGDVRGILRDGSSSGYAEVDFVGVDGHHYSSTWSVRRARNKAEGNLQPYEMSLKNISTDQDIPGKKTELLPEIERLVGLNFEQFTRSVLLAQGDFTAFLKAAKDEKSSLLEKLTGTHIYSEISKKVYEHHKEESQNLKVLDVQREGIATLTTEELKDYKIQKEKLGTLVKADEKRFEELNKQVSWHERWIELQGSVQSAKQKYDSAFKAKEEAKPREVKFQQIVGVQSARPIFTERNGVKQQHSLKADNASKLSTKIDFLKKDKKEADESFKKANAAFDIKQKQEQEAQPLLNAAKALDVKLLEKSEQVEHASEELIRVNRKLTLQTKESAEVLIELGSVKEEILELQQWKADNESRGPIAEQENLILSKLQDAGGILQNLKYYNARIKKAEEDILINRKEQEDFLNKGDAIEGDLKQKKSDFESLTAALSKVSFEKNEKEKAALDTSIEDLIGATAHWKLLFSAVSEKDKLQQTLKSNKEELEHTTVKLTQAKKLLVTKTLEKDASLKMLEKAKLAAAESVEELRSHLVPEEPCPVCGSSHHPYATHHPGLDHVLDKLEAEHKKIDSEYINQLTLHNTLGQNATQLEKLIKEQEKKLLEKETDLAELKRIWSSFQVSTQCNTFPQEERSSWLQQQLKKQKERQQKLQEALQSYNKQKLELENHRSQLDKLQIEYDQILNSIKDAERNLKTLEEQKQNDTNERDKINKNLEELKEALSGYFSSKEWFENWQSNPDSFVSQIKDFSSNWKSNISKLDSLVRKQELLSEKSKALETPLNVTREEVTSLHKKYADLQNQNKKLLEQRTVLFKGSPVTEVEAKLKAAVESAKKTLEDQRKVLDKINEDITRNSAQYEQLLKDVNSLSKKVAELKGQLENWISDYNAQNETILSQEGLLSLLEYSQDWIETERNSLRGIDEGVMQANSVLKERTKTLDTHTKQRTSEMSLEELTAIRVEVEESLKKNRQASNEIDFKINQDTQNKKLIGTLLERINKQADVVENWAKLNEIIGSADGKKFRQIAQEYTLDVLLSYANVHLEVLSKRYILQRIPNSLGLQVLDQDMGDEVRTVYSLSGGESFLVSLALALGLASLSSARMKVESLFIDEGFGSLDPATLNIAMDALERLHNQGRKVGVISHVQEMTERIPVQIKVSKQQSGKSKVEVVGC</sequence>
<dbReference type="RefSeq" id="WP_008992308.1">
    <property type="nucleotide sequence ID" value="NZ_AMSG01000021.1"/>
</dbReference>
<dbReference type="Pfam" id="PF13558">
    <property type="entry name" value="SbcC_Walker_B"/>
    <property type="match status" value="1"/>
</dbReference>
<evidence type="ECO:0000313" key="4">
    <source>
        <dbReference type="Proteomes" id="UP000007364"/>
    </source>
</evidence>
<dbReference type="OrthoDB" id="9795626at2"/>
<dbReference type="Pfam" id="PF13476">
    <property type="entry name" value="AAA_23"/>
    <property type="match status" value="1"/>
</dbReference>
<accession>K2PPG5</accession>
<dbReference type="GO" id="GO:0006302">
    <property type="term" value="P:double-strand break repair"/>
    <property type="evidence" value="ECO:0007669"/>
    <property type="project" value="InterPro"/>
</dbReference>
<proteinExistence type="predicted"/>
<keyword evidence="1" id="KW-0175">Coiled coil</keyword>
<reference evidence="3 4" key="1">
    <citation type="journal article" date="2012" name="J. Bacteriol.">
        <title>Genome Sequence of Galbibacter marinum Type Strain ck-I2-15.</title>
        <authorList>
            <person name="Lai Q."/>
            <person name="Li C."/>
            <person name="Shao Z."/>
        </authorList>
    </citation>
    <scope>NUCLEOTIDE SEQUENCE [LARGE SCALE GENOMIC DNA]</scope>
    <source>
        <strain evidence="4">ck-I2-15</strain>
    </source>
</reference>
<evidence type="ECO:0000256" key="1">
    <source>
        <dbReference type="SAM" id="Coils"/>
    </source>
</evidence>
<dbReference type="Proteomes" id="UP000007364">
    <property type="component" value="Unassembled WGS sequence"/>
</dbReference>
<dbReference type="Gene3D" id="3.40.50.300">
    <property type="entry name" value="P-loop containing nucleotide triphosphate hydrolases"/>
    <property type="match status" value="2"/>
</dbReference>
<dbReference type="GO" id="GO:0016887">
    <property type="term" value="F:ATP hydrolysis activity"/>
    <property type="evidence" value="ECO:0007669"/>
    <property type="project" value="InterPro"/>
</dbReference>
<dbReference type="EMBL" id="AMSG01000021">
    <property type="protein sequence ID" value="EKF54420.1"/>
    <property type="molecule type" value="Genomic_DNA"/>
</dbReference>
<dbReference type="eggNOG" id="COG0419">
    <property type="taxonomic scope" value="Bacteria"/>
</dbReference>
<comment type="caution">
    <text evidence="3">The sequence shown here is derived from an EMBL/GenBank/DDBJ whole genome shotgun (WGS) entry which is preliminary data.</text>
</comment>
<gene>
    <name evidence="3" type="ORF">I215_12348</name>
</gene>
<feature type="coiled-coil region" evidence="1">
    <location>
        <begin position="855"/>
        <end position="958"/>
    </location>
</feature>
<feature type="coiled-coil region" evidence="1">
    <location>
        <begin position="656"/>
        <end position="795"/>
    </location>
</feature>
<dbReference type="AlphaFoldDB" id="K2PPG5"/>
<feature type="coiled-coil region" evidence="1">
    <location>
        <begin position="329"/>
        <end position="356"/>
    </location>
</feature>
<evidence type="ECO:0000313" key="3">
    <source>
        <dbReference type="EMBL" id="EKF54420.1"/>
    </source>
</evidence>
<organism evidence="3 4">
    <name type="scientific">Galbibacter marinus</name>
    <dbReference type="NCBI Taxonomy" id="555500"/>
    <lineage>
        <taxon>Bacteria</taxon>
        <taxon>Pseudomonadati</taxon>
        <taxon>Bacteroidota</taxon>
        <taxon>Flavobacteriia</taxon>
        <taxon>Flavobacteriales</taxon>
        <taxon>Flavobacteriaceae</taxon>
        <taxon>Galbibacter</taxon>
    </lineage>
</organism>
<dbReference type="InterPro" id="IPR027417">
    <property type="entry name" value="P-loop_NTPase"/>
</dbReference>
<dbReference type="SUPFAM" id="SSF52540">
    <property type="entry name" value="P-loop containing nucleoside triphosphate hydrolases"/>
    <property type="match status" value="2"/>
</dbReference>
<keyword evidence="4" id="KW-1185">Reference proteome</keyword>
<name>K2PPG5_9FLAO</name>
<dbReference type="PANTHER" id="PTHR32114:SF2">
    <property type="entry name" value="ABC TRANSPORTER ABCH.3"/>
    <property type="match status" value="1"/>
</dbReference>